<proteinExistence type="predicted"/>
<comment type="caution">
    <text evidence="2">The sequence shown here is derived from an EMBL/GenBank/DDBJ whole genome shotgun (WGS) entry which is preliminary data.</text>
</comment>
<sequence length="345" mass="37511">MLWLIWSISIVLSVLSLLVMGILILRRLLKQRRKAAEAQARQTVLRALITFSHDRDRQVLKQVVASVPPRVALDAGFEFLALLRGDEHDAVIALFAECDLSAEAGRQLRKGNAAARIHAAEMVAKFKSNDTAAALQMALERDRSREVRLAAAIALCDLDALPPLDAVLRQIGPTGQRSRRLVDLFRRLPADRFDELKAHIARPDTTTFVKSAAIEALARTGDHRLNDLFQQAAKEAIPDVAAAAVRALGLLGHPDAVPVLTEAMAHGDWSVRAEAAEAAGRLGLPDFVAPLLVLLDDDIWMVSYTAAKAMRGIPPLGEDRLREVAAGETSLRQRIASLVLAEGPA</sequence>
<dbReference type="SUPFAM" id="SSF48371">
    <property type="entry name" value="ARM repeat"/>
    <property type="match status" value="1"/>
</dbReference>
<keyword evidence="1" id="KW-1133">Transmembrane helix</keyword>
<keyword evidence="1" id="KW-0812">Transmembrane</keyword>
<evidence type="ECO:0000256" key="1">
    <source>
        <dbReference type="SAM" id="Phobius"/>
    </source>
</evidence>
<protein>
    <submittedName>
        <fullName evidence="2">HEAT repeat domain-containing protein</fullName>
    </submittedName>
</protein>
<gene>
    <name evidence="2" type="ORF">ACETRX_24840</name>
</gene>
<dbReference type="InterPro" id="IPR011989">
    <property type="entry name" value="ARM-like"/>
</dbReference>
<dbReference type="PANTHER" id="PTHR12697">
    <property type="entry name" value="PBS LYASE HEAT-LIKE PROTEIN"/>
    <property type="match status" value="1"/>
</dbReference>
<dbReference type="Pfam" id="PF13646">
    <property type="entry name" value="HEAT_2"/>
    <property type="match status" value="1"/>
</dbReference>
<organism evidence="2 3">
    <name type="scientific">Labrys neptuniae</name>
    <dbReference type="NCBI Taxonomy" id="376174"/>
    <lineage>
        <taxon>Bacteria</taxon>
        <taxon>Pseudomonadati</taxon>
        <taxon>Pseudomonadota</taxon>
        <taxon>Alphaproteobacteria</taxon>
        <taxon>Hyphomicrobiales</taxon>
        <taxon>Xanthobacteraceae</taxon>
        <taxon>Labrys</taxon>
    </lineage>
</organism>
<name>A0ABV6ZL42_9HYPH</name>
<feature type="transmembrane region" description="Helical" evidence="1">
    <location>
        <begin position="6"/>
        <end position="25"/>
    </location>
</feature>
<dbReference type="Gene3D" id="1.25.10.10">
    <property type="entry name" value="Leucine-rich Repeat Variant"/>
    <property type="match status" value="1"/>
</dbReference>
<dbReference type="EMBL" id="JBHGPK010000014">
    <property type="protein sequence ID" value="MFC2252887.1"/>
    <property type="molecule type" value="Genomic_DNA"/>
</dbReference>
<keyword evidence="1" id="KW-0472">Membrane</keyword>
<reference evidence="2 3" key="1">
    <citation type="submission" date="2024-09" db="EMBL/GenBank/DDBJ databases">
        <title>Description of Labrys sedimenti sp. nov., isolated from a diclofenac-degrading enrichment culture, and genome-based reclassification of Labrys portucalensis as a later heterotypic synonym of Labrys neptuniae.</title>
        <authorList>
            <person name="Tancsics A."/>
            <person name="Csepanyi A."/>
        </authorList>
    </citation>
    <scope>NUCLEOTIDE SEQUENCE [LARGE SCALE GENOMIC DNA]</scope>
    <source>
        <strain evidence="2 3">LMG 23412</strain>
    </source>
</reference>
<evidence type="ECO:0000313" key="3">
    <source>
        <dbReference type="Proteomes" id="UP001595190"/>
    </source>
</evidence>
<accession>A0ABV6ZL42</accession>
<dbReference type="PANTHER" id="PTHR12697:SF5">
    <property type="entry name" value="DEOXYHYPUSINE HYDROXYLASE"/>
    <property type="match status" value="1"/>
</dbReference>
<evidence type="ECO:0000313" key="2">
    <source>
        <dbReference type="EMBL" id="MFC2252887.1"/>
    </source>
</evidence>
<dbReference type="SMART" id="SM00567">
    <property type="entry name" value="EZ_HEAT"/>
    <property type="match status" value="3"/>
</dbReference>
<dbReference type="RefSeq" id="WP_394313580.1">
    <property type="nucleotide sequence ID" value="NZ_JBHGPK010000014.1"/>
</dbReference>
<dbReference type="InterPro" id="IPR004155">
    <property type="entry name" value="PBS_lyase_HEAT"/>
</dbReference>
<dbReference type="Proteomes" id="UP001595190">
    <property type="component" value="Unassembled WGS sequence"/>
</dbReference>
<dbReference type="InterPro" id="IPR016024">
    <property type="entry name" value="ARM-type_fold"/>
</dbReference>